<proteinExistence type="predicted"/>
<organism evidence="2 3">
    <name type="scientific">Syphacia muris</name>
    <dbReference type="NCBI Taxonomy" id="451379"/>
    <lineage>
        <taxon>Eukaryota</taxon>
        <taxon>Metazoa</taxon>
        <taxon>Ecdysozoa</taxon>
        <taxon>Nematoda</taxon>
        <taxon>Chromadorea</taxon>
        <taxon>Rhabditida</taxon>
        <taxon>Spirurina</taxon>
        <taxon>Oxyuridomorpha</taxon>
        <taxon>Oxyuroidea</taxon>
        <taxon>Oxyuridae</taxon>
        <taxon>Syphacia</taxon>
    </lineage>
</organism>
<dbReference type="Proteomes" id="UP000046393">
    <property type="component" value="Unplaced"/>
</dbReference>
<evidence type="ECO:0000313" key="2">
    <source>
        <dbReference type="Proteomes" id="UP000046393"/>
    </source>
</evidence>
<name>A0A0N5A8H8_9BILA</name>
<protein>
    <submittedName>
        <fullName evidence="3">Secreted protein</fullName>
    </submittedName>
</protein>
<dbReference type="PANTHER" id="PTHR21593">
    <property type="entry name" value="PRION-LIKE- Q/N-RICH -DOMAIN-BEARING PROTEIN PROTEIN"/>
    <property type="match status" value="1"/>
</dbReference>
<accession>A0A0N5A8H8</accession>
<dbReference type="InterPro" id="IPR052823">
    <property type="entry name" value="SXP/RAL-2_related"/>
</dbReference>
<reference evidence="3" key="1">
    <citation type="submission" date="2017-02" db="UniProtKB">
        <authorList>
            <consortium name="WormBaseParasite"/>
        </authorList>
    </citation>
    <scope>IDENTIFICATION</scope>
</reference>
<sequence length="182" mass="21294">MFQVAAALVFTVGICTKPPCGLPPFINQLPIDGQEKLREIWKNYKEGMECDNEHQQTREYIHLLPDGLKHIIFAGRCGPSFLRNVSKTIRDEFRSVWFNHRLSEQEKELRLKKLAYSLLSGESLALFHKWDEELQIRKAEFAEKVANLSPDARDSLEKWKTLKFKVMNSKNLKKGLLMYKKR</sequence>
<feature type="signal peptide" evidence="1">
    <location>
        <begin position="1"/>
        <end position="16"/>
    </location>
</feature>
<dbReference type="WBParaSite" id="SMUV_0000037801-mRNA-1">
    <property type="protein sequence ID" value="SMUV_0000037801-mRNA-1"/>
    <property type="gene ID" value="SMUV_0000037801"/>
</dbReference>
<evidence type="ECO:0000313" key="3">
    <source>
        <dbReference type="WBParaSite" id="SMUV_0000037801-mRNA-1"/>
    </source>
</evidence>
<keyword evidence="1" id="KW-0732">Signal</keyword>
<evidence type="ECO:0000256" key="1">
    <source>
        <dbReference type="SAM" id="SignalP"/>
    </source>
</evidence>
<dbReference type="PANTHER" id="PTHR21593:SF36">
    <property type="entry name" value="DUF148 DOMAIN-CONTAINING PROTEIN-RELATED"/>
    <property type="match status" value="1"/>
</dbReference>
<feature type="chain" id="PRO_5005892831" evidence="1">
    <location>
        <begin position="17"/>
        <end position="182"/>
    </location>
</feature>
<keyword evidence="2" id="KW-1185">Reference proteome</keyword>
<dbReference type="AlphaFoldDB" id="A0A0N5A8H8"/>